<protein>
    <submittedName>
        <fullName evidence="1">Uncharacterized protein</fullName>
    </submittedName>
</protein>
<dbReference type="Proteomes" id="UP000685013">
    <property type="component" value="Chromosome 15"/>
</dbReference>
<dbReference type="EMBL" id="JAGKQH010000015">
    <property type="protein sequence ID" value="KAG6578682.1"/>
    <property type="molecule type" value="Genomic_DNA"/>
</dbReference>
<proteinExistence type="predicted"/>
<evidence type="ECO:0000313" key="2">
    <source>
        <dbReference type="Proteomes" id="UP000685013"/>
    </source>
</evidence>
<accession>A0AAV6MBP9</accession>
<keyword evidence="2" id="KW-1185">Reference proteome</keyword>
<dbReference type="AlphaFoldDB" id="A0AAV6MBP9"/>
<comment type="caution">
    <text evidence="1">The sequence shown here is derived from an EMBL/GenBank/DDBJ whole genome shotgun (WGS) entry which is preliminary data.</text>
</comment>
<name>A0AAV6MBP9_9ROSI</name>
<gene>
    <name evidence="1" type="ORF">SDJN03_23130</name>
</gene>
<reference evidence="1 2" key="1">
    <citation type="journal article" date="2021" name="Hortic Res">
        <title>The domestication of Cucurbita argyrosperma as revealed by the genome of its wild relative.</title>
        <authorList>
            <person name="Barrera-Redondo J."/>
            <person name="Sanchez-de la Vega G."/>
            <person name="Aguirre-Liguori J.A."/>
            <person name="Castellanos-Morales G."/>
            <person name="Gutierrez-Guerrero Y.T."/>
            <person name="Aguirre-Dugua X."/>
            <person name="Aguirre-Planter E."/>
            <person name="Tenaillon M.I."/>
            <person name="Lira-Saade R."/>
            <person name="Eguiarte L.E."/>
        </authorList>
    </citation>
    <scope>NUCLEOTIDE SEQUENCE [LARGE SCALE GENOMIC DNA]</scope>
    <source>
        <strain evidence="1">JBR-2021</strain>
    </source>
</reference>
<evidence type="ECO:0000313" key="1">
    <source>
        <dbReference type="EMBL" id="KAG6578682.1"/>
    </source>
</evidence>
<sequence>MMTRTHYPFVDGAASTAKKLKLETETWIKSLVFCRQRCRTKEECEDTIRRNLRKNKAAAAPNLMAQCQKEQQ</sequence>
<feature type="non-terminal residue" evidence="1">
    <location>
        <position position="1"/>
    </location>
</feature>
<organism evidence="1 2">
    <name type="scientific">Cucurbita argyrosperma subsp. sororia</name>
    <dbReference type="NCBI Taxonomy" id="37648"/>
    <lineage>
        <taxon>Eukaryota</taxon>
        <taxon>Viridiplantae</taxon>
        <taxon>Streptophyta</taxon>
        <taxon>Embryophyta</taxon>
        <taxon>Tracheophyta</taxon>
        <taxon>Spermatophyta</taxon>
        <taxon>Magnoliopsida</taxon>
        <taxon>eudicotyledons</taxon>
        <taxon>Gunneridae</taxon>
        <taxon>Pentapetalae</taxon>
        <taxon>rosids</taxon>
        <taxon>fabids</taxon>
        <taxon>Cucurbitales</taxon>
        <taxon>Cucurbitaceae</taxon>
        <taxon>Cucurbiteae</taxon>
        <taxon>Cucurbita</taxon>
    </lineage>
</organism>